<dbReference type="KEGG" id="mmir:HLA87_02580"/>
<reference evidence="1 2" key="1">
    <citation type="submission" date="2020-05" db="EMBL/GenBank/DDBJ databases">
        <title>Novel Mycoplasma species detected in Mirounga angustirostris (northern elephant seal) from the USA.</title>
        <authorList>
            <person name="Volokhov D.V."/>
        </authorList>
    </citation>
    <scope>NUCLEOTIDE SEQUENCE [LARGE SCALE GENOMIC DNA]</scope>
    <source>
        <strain evidence="1 2">Mirounga ES2806-GEN</strain>
    </source>
</reference>
<organism evidence="1 2">
    <name type="scientific">Mycoplasma miroungigenitalium</name>
    <dbReference type="NCBI Taxonomy" id="754515"/>
    <lineage>
        <taxon>Bacteria</taxon>
        <taxon>Bacillati</taxon>
        <taxon>Mycoplasmatota</taxon>
        <taxon>Mollicutes</taxon>
        <taxon>Mycoplasmataceae</taxon>
        <taxon>Mycoplasma</taxon>
    </lineage>
</organism>
<sequence length="91" mass="10788">MTFWDFVKKYYSHPYAMYACEKQSLLLIEKTQAKTLNRIRQINKELKALQNLNPLDIINADNLTIVHAFSDFSKLESELYADYDFHVNKLI</sequence>
<proteinExistence type="predicted"/>
<keyword evidence="2" id="KW-1185">Reference proteome</keyword>
<dbReference type="RefSeq" id="WP_171111638.1">
    <property type="nucleotide sequence ID" value="NZ_CP053096.1"/>
</dbReference>
<dbReference type="AlphaFoldDB" id="A0A6M4JC55"/>
<dbReference type="EMBL" id="CP053096">
    <property type="protein sequence ID" value="QJR43659.1"/>
    <property type="molecule type" value="Genomic_DNA"/>
</dbReference>
<dbReference type="Proteomes" id="UP000500686">
    <property type="component" value="Chromosome"/>
</dbReference>
<name>A0A6M4JC55_9MOLU</name>
<gene>
    <name evidence="1" type="ORF">HLA87_02580</name>
</gene>
<evidence type="ECO:0000313" key="2">
    <source>
        <dbReference type="Proteomes" id="UP000500686"/>
    </source>
</evidence>
<accession>A0A6M4JC55</accession>
<evidence type="ECO:0000313" key="1">
    <source>
        <dbReference type="EMBL" id="QJR43659.1"/>
    </source>
</evidence>
<protein>
    <submittedName>
        <fullName evidence="1">Uncharacterized protein</fullName>
    </submittedName>
</protein>